<evidence type="ECO:0000256" key="2">
    <source>
        <dbReference type="SAM" id="MobiDB-lite"/>
    </source>
</evidence>
<keyword evidence="1" id="KW-0175">Coiled coil</keyword>
<feature type="coiled-coil region" evidence="1">
    <location>
        <begin position="120"/>
        <end position="377"/>
    </location>
</feature>
<name>A0A8S1MCK5_PARPR</name>
<dbReference type="Proteomes" id="UP000688137">
    <property type="component" value="Unassembled WGS sequence"/>
</dbReference>
<evidence type="ECO:0000313" key="4">
    <source>
        <dbReference type="Proteomes" id="UP000688137"/>
    </source>
</evidence>
<organism evidence="3 4">
    <name type="scientific">Paramecium primaurelia</name>
    <dbReference type="NCBI Taxonomy" id="5886"/>
    <lineage>
        <taxon>Eukaryota</taxon>
        <taxon>Sar</taxon>
        <taxon>Alveolata</taxon>
        <taxon>Ciliophora</taxon>
        <taxon>Intramacronucleata</taxon>
        <taxon>Oligohymenophorea</taxon>
        <taxon>Peniculida</taxon>
        <taxon>Parameciidae</taxon>
        <taxon>Paramecium</taxon>
    </lineage>
</organism>
<evidence type="ECO:0000313" key="3">
    <source>
        <dbReference type="EMBL" id="CAD8075921.1"/>
    </source>
</evidence>
<reference evidence="3" key="1">
    <citation type="submission" date="2021-01" db="EMBL/GenBank/DDBJ databases">
        <authorList>
            <consortium name="Genoscope - CEA"/>
            <person name="William W."/>
        </authorList>
    </citation>
    <scope>NUCLEOTIDE SEQUENCE</scope>
</reference>
<feature type="region of interest" description="Disordered" evidence="2">
    <location>
        <begin position="80"/>
        <end position="103"/>
    </location>
</feature>
<sequence length="1483" mass="176521">MNTQKKFCQISEQDDNLNQKYGERGIASIQNQQKMNKPRIQSGSHSLYTFNENSLQINSLKPQTSSRRLYKKSQILQTTFPSISTNEQQNTDSKQSQNQQQEISAREINSNHHCHFEIQAKQLSKELKTSEQQAIQIKHELDDLKRMVKNYNKEEAIVKLLQLQQQKNDLKEKLKLMEEEKQMLEQQIDYQQSKNEETQQKLQKMQAIVNDLQNQLQKLEISNKQLVQLNIGLREQYLEVQDLQRKCNINDERYQISIHKLEEILKEKETDIQQLQKKLQRFDSENGILLQEMKLKNEKLEEEKQRSKQLNADLLVMRVNKVQKLQDEIAKQKDLIQQKVEVIQQKVEEIEEQEKINKLLNDKINLQEKQIVQYKRDDNQMIMLQQYVDLLIQQKEDEVGQGISKVQELQDLNERQIQTIQSNSIEIIRLKKEVSQKDQNLKNAEKQIEESSKEHIQLILRIDEQNNEISDYKQQVFQLKNEFEVFKLDKQDQDRQLERLQEQILDSNKYLDQYKQQLDDEIKKKHSLQSEINKQKQELEDLMIQDKKEIQQLQEINESKDKEIMILQEQLQEYQDQDNDISDKLKKLNNQNDKNSKLIQQLQKEKKQLELFNQELQKQLSQDQQKKIDIQKEKQQLLQKKEEIKNDKTDVQQLNKEIEKLKADLQSIQNYNGLKDNVNQINLDNQNNELQLLLNKTAEELKEQSDKNNSDLQQQLLLKDRLEQQQEFYLILINQKEETITQLNNQLLQAQSELNKISQLKDIKIIPQQDQIPQQKNNTFHQIFVEDKAFYKESTNEEIQFMFSQINFDKFKGYLTICFWVKIDRINSTDILPILKISTDNKTLLEMGIYLDSKQVYCTFIPNNHPQNTQQQNPITVTSQLPIKFGEFQLLALILNESGKYMDMCLCLNGIRDDQVSISNSVIFPEAQLQFEKYTTNHLVIKDCLVIIENFQRINIFKELYKIFYYKYNGIKKISKRNEQKKENISYLSAGDLIFCLQQQNEQQFYPQSGSKSSPLQNQAVIINNRNIPGLLVNKYDLSITKMKTEEKKQEYIQEQPQWSRKYSINKLKKFLQTKSNYKQLLSPFIEYFDFISLGLQFLQRIDELPPTKFHKIIKPKILLSPYFMMPYNQFLKYIQNAGLLLITIEQLHELCEIMEVIYTNQNEKYIHYDHFLIVLRECIMSKENLRNIKKQEKGENKYIYKEIIIKSTDKQEQEVKLSNAQEVTEVSISKVEQQIQLQVKFKNESILSYSLDQFPEAFTGKLNLIKQKKLSFMFTNNSQINLIKTETNSLFLGQYNEITLIHEVELQENEKIVKFNIIDQQIILVIQISQKQIEVVPELDIYLDTELETLSLPQIPDNWNLGKFYINISRCQNCDKHQLTTRHQEKDFIQKTEYVTNMLKEVFPNIEIIENEEQIDKLENFEVYLKNANSPDKIILFQKQENMNKFKDQFDNKLFNLFENLFNIINIYGTTEKLGLVQEKFK</sequence>
<accession>A0A8S1MCK5</accession>
<evidence type="ECO:0000256" key="1">
    <source>
        <dbReference type="SAM" id="Coils"/>
    </source>
</evidence>
<gene>
    <name evidence="3" type="ORF">PPRIM_AZ9-3.1.T0550142</name>
</gene>
<keyword evidence="4" id="KW-1185">Reference proteome</keyword>
<dbReference type="OMA" id="ALCYACF"/>
<comment type="caution">
    <text evidence="3">The sequence shown here is derived from an EMBL/GenBank/DDBJ whole genome shotgun (WGS) entry which is preliminary data.</text>
</comment>
<feature type="coiled-coil region" evidence="1">
    <location>
        <begin position="427"/>
        <end position="760"/>
    </location>
</feature>
<proteinExistence type="predicted"/>
<dbReference type="EMBL" id="CAJJDM010000055">
    <property type="protein sequence ID" value="CAD8075921.1"/>
    <property type="molecule type" value="Genomic_DNA"/>
</dbReference>
<protein>
    <submittedName>
        <fullName evidence="3">Uncharacterized protein</fullName>
    </submittedName>
</protein>